<comment type="caution">
    <text evidence="1">The sequence shown here is derived from an EMBL/GenBank/DDBJ whole genome shotgun (WGS) entry which is preliminary data.</text>
</comment>
<protein>
    <submittedName>
        <fullName evidence="1">Uncharacterized protein</fullName>
    </submittedName>
</protein>
<dbReference type="AlphaFoldDB" id="A0A8J3VJA9"/>
<dbReference type="Proteomes" id="UP000612899">
    <property type="component" value="Unassembled WGS sequence"/>
</dbReference>
<dbReference type="RefSeq" id="WP_203912971.1">
    <property type="nucleotide sequence ID" value="NZ_BONY01000064.1"/>
</dbReference>
<proteinExistence type="predicted"/>
<evidence type="ECO:0000313" key="2">
    <source>
        <dbReference type="Proteomes" id="UP000612899"/>
    </source>
</evidence>
<accession>A0A8J3VJA9</accession>
<reference evidence="1" key="1">
    <citation type="submission" date="2021-01" db="EMBL/GenBank/DDBJ databases">
        <title>Whole genome shotgun sequence of Rhizocola hellebori NBRC 109834.</title>
        <authorList>
            <person name="Komaki H."/>
            <person name="Tamura T."/>
        </authorList>
    </citation>
    <scope>NUCLEOTIDE SEQUENCE</scope>
    <source>
        <strain evidence="1">NBRC 109834</strain>
    </source>
</reference>
<dbReference type="EMBL" id="BONY01000064">
    <property type="protein sequence ID" value="GIH09234.1"/>
    <property type="molecule type" value="Genomic_DNA"/>
</dbReference>
<name>A0A8J3VJA9_9ACTN</name>
<evidence type="ECO:0000313" key="1">
    <source>
        <dbReference type="EMBL" id="GIH09234.1"/>
    </source>
</evidence>
<gene>
    <name evidence="1" type="ORF">Rhe02_73010</name>
</gene>
<sequence>MASGLFRRLGYSIPERVDACAHVGESRTTQDNPFGLREIDTEQILDNAYALHEARVSRSKQSNHILEIFAFLQPLARLGDHLVVPAIRHMLRVMTEPVLGKSFRGVAGQLRWQVAFDSVLGG</sequence>
<keyword evidence="2" id="KW-1185">Reference proteome</keyword>
<organism evidence="1 2">
    <name type="scientific">Rhizocola hellebori</name>
    <dbReference type="NCBI Taxonomy" id="1392758"/>
    <lineage>
        <taxon>Bacteria</taxon>
        <taxon>Bacillati</taxon>
        <taxon>Actinomycetota</taxon>
        <taxon>Actinomycetes</taxon>
        <taxon>Micromonosporales</taxon>
        <taxon>Micromonosporaceae</taxon>
        <taxon>Rhizocola</taxon>
    </lineage>
</organism>